<feature type="transmembrane region" description="Helical" evidence="2">
    <location>
        <begin position="90"/>
        <end position="113"/>
    </location>
</feature>
<dbReference type="EMBL" id="JBBDHD010000001">
    <property type="protein sequence ID" value="MFH7593648.1"/>
    <property type="molecule type" value="Genomic_DNA"/>
</dbReference>
<sequence length="661" mass="68719">MHDPRGTEARPRGGGIPDGVLVGLLAFLLGLAVLVWSATGLAALFAKGAWPATVTFTRTPGAVRALITQPHDVPGAWPDTDPTALSGWGLFWGLFISQLLVLLVLTIFTLGVVTRAKARRRTRAKATAPTANPDPASDDHPRRTTPAGRPPAHGPDSLPAAGPGPDGDTRPATPRTDRAPATATHSPYDAADPATRDRGRSTTALSGPRTGSAPHPDAHTAHLPPDPVPGPADGTAPPRDPASTPGSDGDPHRIPEAAPLTARGPAGSAPGPYPTPGAPHPAAGPSHPPHGPTTAPPAVPAPARPAGSLPAAHAPVSAPAPAHAPARTAPPAAPAQEAYRYGFGYAPAARAATPQPTAHRLAYAPPAERRRLAVQAVSAAEGAVLVVTSSPAVWQDTKDARAKLGPVLLYDPAHLCDTPARLHWNPAEGCADRDTAAARAIALLAPVRPQARLDAAVADTAETLLRSWLQAAALDGLPFKQLARWAQGNGSQEPVRILRTHPQAAPGAAGELESALIAHPERREQAQYLTARALACLTSVHIREACNPHRTDALTLASFAAEGGTLYVVGEPLEDPRTRPGAMPLLTALASHVVEHGRRMAARSSHGRLDPPMTLVLEDVAAVAPVPQLPDLLHEHDEKLPLLALCRSREQARARWPEWPA</sequence>
<feature type="compositionally biased region" description="Low complexity" evidence="1">
    <location>
        <begin position="170"/>
        <end position="184"/>
    </location>
</feature>
<feature type="region of interest" description="Disordered" evidence="1">
    <location>
        <begin position="118"/>
        <end position="333"/>
    </location>
</feature>
<evidence type="ECO:0000256" key="1">
    <source>
        <dbReference type="SAM" id="MobiDB-lite"/>
    </source>
</evidence>
<evidence type="ECO:0000313" key="4">
    <source>
        <dbReference type="Proteomes" id="UP001610631"/>
    </source>
</evidence>
<organism evidence="3 4">
    <name type="scientific">Streptomyces racemochromogenes</name>
    <dbReference type="NCBI Taxonomy" id="67353"/>
    <lineage>
        <taxon>Bacteria</taxon>
        <taxon>Bacillati</taxon>
        <taxon>Actinomycetota</taxon>
        <taxon>Actinomycetes</taxon>
        <taxon>Kitasatosporales</taxon>
        <taxon>Streptomycetaceae</taxon>
        <taxon>Streptomyces</taxon>
    </lineage>
</organism>
<feature type="transmembrane region" description="Helical" evidence="2">
    <location>
        <begin position="20"/>
        <end position="46"/>
    </location>
</feature>
<dbReference type="RefSeq" id="WP_395507612.1">
    <property type="nucleotide sequence ID" value="NZ_JBBDHD010000001.1"/>
</dbReference>
<keyword evidence="2" id="KW-0472">Membrane</keyword>
<keyword evidence="4" id="KW-1185">Reference proteome</keyword>
<name>A0ABW7P5P7_9ACTN</name>
<reference evidence="3 4" key="1">
    <citation type="submission" date="2024-03" db="EMBL/GenBank/DDBJ databases">
        <title>Whole genome sequencing of Streptomyces racemochromogenes, to identify antimicrobial biosynthetic gene clusters.</title>
        <authorList>
            <person name="Suryawanshi P."/>
            <person name="Krishnaraj P.U."/>
            <person name="Arun Y.P."/>
            <person name="Suryawanshi M.P."/>
            <person name="Rakshit O."/>
        </authorList>
    </citation>
    <scope>NUCLEOTIDE SEQUENCE [LARGE SCALE GENOMIC DNA]</scope>
    <source>
        <strain evidence="3 4">AUDT626</strain>
    </source>
</reference>
<comment type="caution">
    <text evidence="3">The sequence shown here is derived from an EMBL/GenBank/DDBJ whole genome shotgun (WGS) entry which is preliminary data.</text>
</comment>
<keyword evidence="2" id="KW-0812">Transmembrane</keyword>
<feature type="compositionally biased region" description="Low complexity" evidence="1">
    <location>
        <begin position="304"/>
        <end position="333"/>
    </location>
</feature>
<evidence type="ECO:0000313" key="3">
    <source>
        <dbReference type="EMBL" id="MFH7593648.1"/>
    </source>
</evidence>
<dbReference type="Proteomes" id="UP001610631">
    <property type="component" value="Unassembled WGS sequence"/>
</dbReference>
<feature type="compositionally biased region" description="Pro residues" evidence="1">
    <location>
        <begin position="286"/>
        <end position="303"/>
    </location>
</feature>
<dbReference type="PRINTS" id="PR01217">
    <property type="entry name" value="PRICHEXTENSN"/>
</dbReference>
<accession>A0ABW7P5P7</accession>
<keyword evidence="2" id="KW-1133">Transmembrane helix</keyword>
<evidence type="ECO:0000256" key="2">
    <source>
        <dbReference type="SAM" id="Phobius"/>
    </source>
</evidence>
<protein>
    <submittedName>
        <fullName evidence="3">Type VI secretion protein</fullName>
    </submittedName>
</protein>
<gene>
    <name evidence="3" type="ORF">WDV06_00885</name>
</gene>
<proteinExistence type="predicted"/>